<evidence type="ECO:0000313" key="3">
    <source>
        <dbReference type="Proteomes" id="UP000262832"/>
    </source>
</evidence>
<feature type="transmembrane region" description="Helical" evidence="1">
    <location>
        <begin position="68"/>
        <end position="86"/>
    </location>
</feature>
<dbReference type="EMBL" id="CP032093">
    <property type="protein sequence ID" value="AXY01413.1"/>
    <property type="molecule type" value="Genomic_DNA"/>
</dbReference>
<protein>
    <submittedName>
        <fullName evidence="2">Uncharacterized protein</fullName>
    </submittedName>
</protein>
<dbReference type="RefSeq" id="WP_128811180.1">
    <property type="nucleotide sequence ID" value="NZ_CP032093.1"/>
</dbReference>
<keyword evidence="3" id="KW-1185">Reference proteome</keyword>
<organism evidence="2 3">
    <name type="scientific">Vibrio alfacsensis</name>
    <dbReference type="NCBI Taxonomy" id="1074311"/>
    <lineage>
        <taxon>Bacteria</taxon>
        <taxon>Pseudomonadati</taxon>
        <taxon>Pseudomonadota</taxon>
        <taxon>Gammaproteobacteria</taxon>
        <taxon>Vibrionales</taxon>
        <taxon>Vibrionaceae</taxon>
        <taxon>Vibrio</taxon>
    </lineage>
</organism>
<keyword evidence="1" id="KW-0472">Membrane</keyword>
<evidence type="ECO:0000256" key="1">
    <source>
        <dbReference type="SAM" id="Phobius"/>
    </source>
</evidence>
<accession>A0ABN5PDX5</accession>
<name>A0ABN5PDX5_9VIBR</name>
<reference evidence="2 3" key="1">
    <citation type="submission" date="2018-08" db="EMBL/GenBank/DDBJ databases">
        <title>Genomic taxonomy of the Vibrionaceae family.</title>
        <authorList>
            <person name="Gomez-Gil B."/>
            <person name="Tanaka M."/>
            <person name="Sawabe T."/>
            <person name="Enciso-Ibarra K."/>
        </authorList>
    </citation>
    <scope>NUCLEOTIDE SEQUENCE [LARGE SCALE GENOMIC DNA]</scope>
    <source>
        <strain evidence="2 3">CAIM 1831</strain>
    </source>
</reference>
<feature type="transmembrane region" description="Helical" evidence="1">
    <location>
        <begin position="106"/>
        <end position="124"/>
    </location>
</feature>
<keyword evidence="1" id="KW-0812">Transmembrane</keyword>
<keyword evidence="1" id="KW-1133">Transmembrane helix</keyword>
<gene>
    <name evidence="2" type="ORF">D1115_09800</name>
</gene>
<feature type="transmembrane region" description="Helical" evidence="1">
    <location>
        <begin position="17"/>
        <end position="36"/>
    </location>
</feature>
<dbReference type="Proteomes" id="UP000262832">
    <property type="component" value="Chromosome I"/>
</dbReference>
<feature type="transmembrane region" description="Helical" evidence="1">
    <location>
        <begin position="564"/>
        <end position="585"/>
    </location>
</feature>
<feature type="transmembrane region" description="Helical" evidence="1">
    <location>
        <begin position="534"/>
        <end position="552"/>
    </location>
</feature>
<proteinExistence type="predicted"/>
<sequence>MVPNQNVTVTKPSKGSIPILLLFFIILPGLLAYMWVEVSLNTVLVQLYASGLETLVGEYAELAEHVELIGRIVSGFGLALAVVTAIPKHMLALNMVPFFGAFSRRFVVFMLLWIASVPALRITVDQLVISTSPETKLAAVRSLLFKEVLDRQMVVFDRAEAMNSIVADDERRKLLVALLPSLALMSSAVDSTIAAQTENMMVTLMERDQEAYFNSKIFPLYKQARAQYDKELKHYLATQKAIAKIRQNYTGPSAFKREFGELQRKIDAQLAQEWLVYQQGFDNDAEFVEPLVKRYVEVYRGQVQRLRAKSCDSNCVDALRQQWHDYMQNEIDSGRIAGLRLLSLDDEPWLYNKYLAGITRSFRAKLQDARIAYLEHRYPFDDDLEQHEFVVQAAIKQIVVQVARDQGYKVSATWSRTDSTPIRRSLQERARVEIDKTWRQYQATSKLKFSNRNMDKVDIAKHSSTRAMFKQILKEHYYSSYQHTTGREQLFKRWVASLDNANFVRMLTDATAQSAFAPGGMFYQIGSDAVRLSFIPPVAITASLFAIFSLLFQFGRASYQSNRVMGVSYFSVIGIGIALIGTVGINHRNSYAMAMNEFIEQTVVQTAELSLLDKATATLLGGIIDIEEWLLHVAGGQGLTALSGMIDTQAQSERPNNIYRTFEQTQRFDQLARDLVVISGQVEVPYDFNVAVIKRDERMGFYAGLNYGSDGQLEEVALPNILASKEVGYLLDQKWFLKPNPAQDALLILQNYDSMEGWKEIKQMGRVSIRELLEQRALTVMQRSNNPQIKRIHNTDRERYNSLIFVQRGNGSVYECFQMPPLTIENLLQISRQQEVEGQSRFKCRGDLF</sequence>
<evidence type="ECO:0000313" key="2">
    <source>
        <dbReference type="EMBL" id="AXY01413.1"/>
    </source>
</evidence>